<protein>
    <submittedName>
        <fullName evidence="2">Uncharacterized protein</fullName>
    </submittedName>
</protein>
<accession>A0A9P6W344</accession>
<organism evidence="2 3">
    <name type="scientific">Rhodotorula mucilaginosa</name>
    <name type="common">Yeast</name>
    <name type="synonym">Rhodotorula rubra</name>
    <dbReference type="NCBI Taxonomy" id="5537"/>
    <lineage>
        <taxon>Eukaryota</taxon>
        <taxon>Fungi</taxon>
        <taxon>Dikarya</taxon>
        <taxon>Basidiomycota</taxon>
        <taxon>Pucciniomycotina</taxon>
        <taxon>Microbotryomycetes</taxon>
        <taxon>Sporidiobolales</taxon>
        <taxon>Sporidiobolaceae</taxon>
        <taxon>Rhodotorula</taxon>
    </lineage>
</organism>
<dbReference type="OrthoDB" id="2528637at2759"/>
<dbReference type="EMBL" id="PUHQ01000021">
    <property type="protein sequence ID" value="KAG0663230.1"/>
    <property type="molecule type" value="Genomic_DNA"/>
</dbReference>
<feature type="compositionally biased region" description="Basic and acidic residues" evidence="1">
    <location>
        <begin position="205"/>
        <end position="218"/>
    </location>
</feature>
<feature type="region of interest" description="Disordered" evidence="1">
    <location>
        <begin position="1"/>
        <end position="99"/>
    </location>
</feature>
<feature type="compositionally biased region" description="Low complexity" evidence="1">
    <location>
        <begin position="348"/>
        <end position="358"/>
    </location>
</feature>
<keyword evidence="3" id="KW-1185">Reference proteome</keyword>
<reference evidence="2 3" key="1">
    <citation type="submission" date="2020-11" db="EMBL/GenBank/DDBJ databases">
        <title>Kefir isolates.</title>
        <authorList>
            <person name="Marcisauskas S."/>
            <person name="Kim Y."/>
            <person name="Blasche S."/>
        </authorList>
    </citation>
    <scope>NUCLEOTIDE SEQUENCE [LARGE SCALE GENOMIC DNA]</scope>
    <source>
        <strain evidence="2 3">KR</strain>
    </source>
</reference>
<comment type="caution">
    <text evidence="2">The sequence shown here is derived from an EMBL/GenBank/DDBJ whole genome shotgun (WGS) entry which is preliminary data.</text>
</comment>
<proteinExistence type="predicted"/>
<feature type="compositionally biased region" description="Pro residues" evidence="1">
    <location>
        <begin position="325"/>
        <end position="336"/>
    </location>
</feature>
<feature type="compositionally biased region" description="Polar residues" evidence="1">
    <location>
        <begin position="189"/>
        <end position="204"/>
    </location>
</feature>
<evidence type="ECO:0000313" key="2">
    <source>
        <dbReference type="EMBL" id="KAG0663230.1"/>
    </source>
</evidence>
<evidence type="ECO:0000313" key="3">
    <source>
        <dbReference type="Proteomes" id="UP000777482"/>
    </source>
</evidence>
<feature type="region of interest" description="Disordered" evidence="1">
    <location>
        <begin position="121"/>
        <end position="232"/>
    </location>
</feature>
<dbReference type="AlphaFoldDB" id="A0A9P6W344"/>
<feature type="region of interest" description="Disordered" evidence="1">
    <location>
        <begin position="270"/>
        <end position="393"/>
    </location>
</feature>
<evidence type="ECO:0000256" key="1">
    <source>
        <dbReference type="SAM" id="MobiDB-lite"/>
    </source>
</evidence>
<feature type="compositionally biased region" description="Acidic residues" evidence="1">
    <location>
        <begin position="65"/>
        <end position="84"/>
    </location>
</feature>
<feature type="compositionally biased region" description="Pro residues" evidence="1">
    <location>
        <begin position="292"/>
        <end position="301"/>
    </location>
</feature>
<sequence length="393" mass="42284">MSLRHSHATSSHDETMHAHYQSSKAKFRPGKRPPPTLLARAASLVSLPSPPADAHGGSSDVEMEHTEDEDEFDQLASDNDDDEEATNRRAPNPCLLGSPANFLGAPAGAAISASRKQLLNPFLPPAIGGESSSLRPFPGAPLSPSSSPVRPERQNLSPSRRRHRSDPDRIKLSAAAAEAAFPGLHAAGVTTTPPSKARQLGTTTEAEKQRDQQEERRRAMGWYDEDNPFVDRNNDMARRLQNKEPLTRPQTVTWVKRGQRVATNIPFSALLTSDSPSDDPFTFTAPKLLFPPQTPPSPTPATLPATPARQSKFLEALKAAGSSAVPPPQQQLPPTPATLKRRAPPAAPDRAAAASGAANVLECTAEEDDRVGRNKRLRTLSSRFDQPPGGGLR</sequence>
<gene>
    <name evidence="2" type="ORF">C6P46_002820</name>
</gene>
<dbReference type="Proteomes" id="UP000777482">
    <property type="component" value="Unassembled WGS sequence"/>
</dbReference>
<name>A0A9P6W344_RHOMI</name>